<evidence type="ECO:0008006" key="3">
    <source>
        <dbReference type="Google" id="ProtNLM"/>
    </source>
</evidence>
<dbReference type="PIRSF" id="PIRSF021898">
    <property type="entry name" value="UCP021898"/>
    <property type="match status" value="1"/>
</dbReference>
<reference evidence="1 2" key="1">
    <citation type="submission" date="2018-06" db="EMBL/GenBank/DDBJ databases">
        <authorList>
            <consortium name="Pathogen Informatics"/>
            <person name="Doyle S."/>
        </authorList>
    </citation>
    <scope>NUCLEOTIDE SEQUENCE [LARGE SCALE GENOMIC DNA]</scope>
    <source>
        <strain evidence="1 2">NCTC13292</strain>
    </source>
</reference>
<dbReference type="EMBL" id="UGOA01000001">
    <property type="protein sequence ID" value="STX45004.1"/>
    <property type="molecule type" value="Genomic_DNA"/>
</dbReference>
<evidence type="ECO:0000313" key="1">
    <source>
        <dbReference type="EMBL" id="STX45004.1"/>
    </source>
</evidence>
<sequence>MSKRLQKLADCQFIDIHYHAEPDLYQRRLTAIEAGKIYQSLQGIVVLKSHLGATSVQATLAQKQGLPVLPSLVLNHIAGGIDYRVILRALAEYQPLIPAKMIVHFPTITGRKFQSKLSRQLVHPALSEQCFVGETVFDERKRLRRKAIDVLKMTQDYPLVLSTGHASKDETYALLDACVRYRVPALLLNQPAHPLTALLAEELQEISQHDFVWIEQTVLTYLLGHQDSDDLAKVLRQVPRVIYSSDLGQTSQMDITDWLNYSANLFAELGLSSERKEALCRTNALALLSL</sequence>
<keyword evidence="2" id="KW-1185">Reference proteome</keyword>
<evidence type="ECO:0000313" key="2">
    <source>
        <dbReference type="Proteomes" id="UP000254677"/>
    </source>
</evidence>
<protein>
    <recommendedName>
        <fullName evidence="3">Amidohydrolase</fullName>
    </recommendedName>
</protein>
<dbReference type="Proteomes" id="UP000254677">
    <property type="component" value="Unassembled WGS sequence"/>
</dbReference>
<dbReference type="InterPro" id="IPR046249">
    <property type="entry name" value="DUF6282"/>
</dbReference>
<accession>A0A378JAX8</accession>
<dbReference type="SUPFAM" id="SSF51556">
    <property type="entry name" value="Metallo-dependent hydrolases"/>
    <property type="match status" value="1"/>
</dbReference>
<name>A0A378JAX8_9GAMM</name>
<dbReference type="InterPro" id="IPR032466">
    <property type="entry name" value="Metal_Hydrolase"/>
</dbReference>
<proteinExistence type="predicted"/>
<dbReference type="AlphaFoldDB" id="A0A378JAX8"/>
<dbReference type="RefSeq" id="WP_115222551.1">
    <property type="nucleotide sequence ID" value="NZ_CAXYJE010000001.1"/>
</dbReference>
<dbReference type="OrthoDB" id="9789440at2"/>
<organism evidence="1 2">
    <name type="scientific">Legionella donaldsonii</name>
    <dbReference type="NCBI Taxonomy" id="45060"/>
    <lineage>
        <taxon>Bacteria</taxon>
        <taxon>Pseudomonadati</taxon>
        <taxon>Pseudomonadota</taxon>
        <taxon>Gammaproteobacteria</taxon>
        <taxon>Legionellales</taxon>
        <taxon>Legionellaceae</taxon>
        <taxon>Legionella</taxon>
    </lineage>
</organism>
<dbReference type="Pfam" id="PF19799">
    <property type="entry name" value="DUF6282"/>
    <property type="match status" value="1"/>
</dbReference>
<dbReference type="InterPro" id="IPR016797">
    <property type="entry name" value="UCP021898"/>
</dbReference>
<gene>
    <name evidence="1" type="ORF">NCTC13292_03053</name>
</gene>